<comment type="caution">
    <text evidence="4">The sequence shown here is derived from an EMBL/GenBank/DDBJ whole genome shotgun (WGS) entry which is preliminary data.</text>
</comment>
<dbReference type="InterPro" id="IPR002068">
    <property type="entry name" value="A-crystallin/Hsp20_dom"/>
</dbReference>
<evidence type="ECO:0000313" key="4">
    <source>
        <dbReference type="EMBL" id="NMG45115.1"/>
    </source>
</evidence>
<dbReference type="PROSITE" id="PS01031">
    <property type="entry name" value="SHSP"/>
    <property type="match status" value="1"/>
</dbReference>
<accession>A0ABX1Q120</accession>
<evidence type="ECO:0000313" key="5">
    <source>
        <dbReference type="Proteomes" id="UP000623795"/>
    </source>
</evidence>
<evidence type="ECO:0000256" key="2">
    <source>
        <dbReference type="RuleBase" id="RU003616"/>
    </source>
</evidence>
<sequence length="146" mass="16276">MFYRSLFPRDLVSELDRLQREMQQAYEFSPSIRGLARGGFPAMNVGNTPHSVEIYAFAPGIDPATIDVQLEKGVLTIAGERASVLPPQDANATVHIDERFSGRFRRVVTLPDDADPNAVSAKYRDGVLHVSVQRRQAAQPRRISIE</sequence>
<dbReference type="EMBL" id="WTVN01000025">
    <property type="protein sequence ID" value="NMG45115.1"/>
    <property type="molecule type" value="Genomic_DNA"/>
</dbReference>
<protein>
    <submittedName>
        <fullName evidence="4">Hsp20 family protein</fullName>
    </submittedName>
</protein>
<keyword evidence="5" id="KW-1185">Reference proteome</keyword>
<dbReference type="InterPro" id="IPR008978">
    <property type="entry name" value="HSP20-like_chaperone"/>
</dbReference>
<dbReference type="CDD" id="cd06464">
    <property type="entry name" value="ACD_sHsps-like"/>
    <property type="match status" value="1"/>
</dbReference>
<evidence type="ECO:0000256" key="1">
    <source>
        <dbReference type="PROSITE-ProRule" id="PRU00285"/>
    </source>
</evidence>
<name>A0ABX1Q120_9RHOO</name>
<organism evidence="4 5">
    <name type="scientific">Aromatoleum toluvorans</name>
    <dbReference type="NCBI Taxonomy" id="92002"/>
    <lineage>
        <taxon>Bacteria</taxon>
        <taxon>Pseudomonadati</taxon>
        <taxon>Pseudomonadota</taxon>
        <taxon>Betaproteobacteria</taxon>
        <taxon>Rhodocyclales</taxon>
        <taxon>Rhodocyclaceae</taxon>
        <taxon>Aromatoleum</taxon>
    </lineage>
</organism>
<reference evidence="4 5" key="1">
    <citation type="submission" date="2019-12" db="EMBL/GenBank/DDBJ databases">
        <title>Comparative genomics gives insights into the taxonomy of the Azoarcus-Aromatoleum group and reveals separate origins of nif in the plant-associated Azoarcus and non-plant-associated Aromatoleum sub-groups.</title>
        <authorList>
            <person name="Lafos M."/>
            <person name="Maluk M."/>
            <person name="Batista M."/>
            <person name="Junghare M."/>
            <person name="Carmona M."/>
            <person name="Faoro H."/>
            <person name="Cruz L.M."/>
            <person name="Battistoni F."/>
            <person name="De Souza E."/>
            <person name="Pedrosa F."/>
            <person name="Chen W.-M."/>
            <person name="Poole P.S."/>
            <person name="Dixon R.A."/>
            <person name="James E.K."/>
        </authorList>
    </citation>
    <scope>NUCLEOTIDE SEQUENCE [LARGE SCALE GENOMIC DNA]</scope>
    <source>
        <strain evidence="4 5">Td21</strain>
    </source>
</reference>
<dbReference type="PANTHER" id="PTHR11527">
    <property type="entry name" value="HEAT-SHOCK PROTEIN 20 FAMILY MEMBER"/>
    <property type="match status" value="1"/>
</dbReference>
<gene>
    <name evidence="4" type="ORF">GPA22_15405</name>
</gene>
<evidence type="ECO:0000259" key="3">
    <source>
        <dbReference type="PROSITE" id="PS01031"/>
    </source>
</evidence>
<dbReference type="RefSeq" id="WP_169256961.1">
    <property type="nucleotide sequence ID" value="NZ_WTVN01000025.1"/>
</dbReference>
<dbReference type="Proteomes" id="UP000623795">
    <property type="component" value="Unassembled WGS sequence"/>
</dbReference>
<proteinExistence type="inferred from homology"/>
<dbReference type="SUPFAM" id="SSF49764">
    <property type="entry name" value="HSP20-like chaperones"/>
    <property type="match status" value="1"/>
</dbReference>
<dbReference type="Gene3D" id="2.60.40.790">
    <property type="match status" value="1"/>
</dbReference>
<comment type="similarity">
    <text evidence="1 2">Belongs to the small heat shock protein (HSP20) family.</text>
</comment>
<dbReference type="Pfam" id="PF00011">
    <property type="entry name" value="HSP20"/>
    <property type="match status" value="1"/>
</dbReference>
<dbReference type="InterPro" id="IPR031107">
    <property type="entry name" value="Small_HSP"/>
</dbReference>
<feature type="domain" description="SHSP" evidence="3">
    <location>
        <begin position="34"/>
        <end position="146"/>
    </location>
</feature>